<dbReference type="Pfam" id="PF08495">
    <property type="entry name" value="FIST"/>
    <property type="match status" value="1"/>
</dbReference>
<dbReference type="SMART" id="SM00897">
    <property type="entry name" value="FIST"/>
    <property type="match status" value="1"/>
</dbReference>
<reference evidence="3 4" key="1">
    <citation type="submission" date="2017-02" db="EMBL/GenBank/DDBJ databases">
        <title>Trade-off between light-utilization and light-protection in marine flavobacteria.</title>
        <authorList>
            <person name="Kumagai Y."/>
            <person name="Yoshizawa S."/>
            <person name="Kogure K."/>
            <person name="Iwasaki W."/>
        </authorList>
    </citation>
    <scope>NUCLEOTIDE SEQUENCE [LARGE SCALE GENOMIC DNA]</scope>
    <source>
        <strain evidence="3 4">KCTC 23670</strain>
    </source>
</reference>
<sequence length="381" mass="42025">MKTVQLKKHKNTDWKYLSEKIDLIAPLVLVFGNRYLLEDKSIFEEIRTIFKNGHIVFGSACGDISSESIDDETITITAIEFEKSSFVIKTSNVLSEDSDAKIDSFSVGKELISQLPKEGLKHVFVLSEGSFINGSQLTRGMNAATDNNLLITGALCGDDARFEKTISSYNENPKPGEMVAIGLYGETLEVTFSINGGWTPFGPERVVTKSKGNILYELDNLPALDLYKKYLGEKSKELPGAALLYPLNVKSEDGTNTIVRSILNIDEEENSMILAGDIVEDTKVQLMMTNVDNIVNAAEKAAINALEFRKKKPELAILVSCIGRKLVLDQRVEEEVEEVMEVVGDTATVTGLYSYGEIAPFIGENSCQLHNQTMTVTLISE</sequence>
<feature type="domain" description="FIST" evidence="1">
    <location>
        <begin position="25"/>
        <end position="222"/>
    </location>
</feature>
<feature type="domain" description="FIST C-domain" evidence="2">
    <location>
        <begin position="223"/>
        <end position="361"/>
    </location>
</feature>
<evidence type="ECO:0000259" key="2">
    <source>
        <dbReference type="SMART" id="SM01204"/>
    </source>
</evidence>
<protein>
    <submittedName>
        <fullName evidence="3">Histidine kinase</fullName>
    </submittedName>
</protein>
<dbReference type="EMBL" id="CP019336">
    <property type="protein sequence ID" value="AUC23649.1"/>
    <property type="molecule type" value="Genomic_DNA"/>
</dbReference>
<dbReference type="GO" id="GO:0016301">
    <property type="term" value="F:kinase activity"/>
    <property type="evidence" value="ECO:0007669"/>
    <property type="project" value="UniProtKB-KW"/>
</dbReference>
<accession>A0ABM6Q308</accession>
<gene>
    <name evidence="3" type="ORF">BTO15_16790</name>
</gene>
<evidence type="ECO:0000259" key="1">
    <source>
        <dbReference type="SMART" id="SM00897"/>
    </source>
</evidence>
<evidence type="ECO:0000313" key="3">
    <source>
        <dbReference type="EMBL" id="AUC23649.1"/>
    </source>
</evidence>
<dbReference type="InterPro" id="IPR019494">
    <property type="entry name" value="FIST_C"/>
</dbReference>
<dbReference type="InterPro" id="IPR013702">
    <property type="entry name" value="FIST_domain_N"/>
</dbReference>
<name>A0ABM6Q308_9FLAO</name>
<keyword evidence="3" id="KW-0418">Kinase</keyword>
<dbReference type="Pfam" id="PF10442">
    <property type="entry name" value="FIST_C"/>
    <property type="match status" value="1"/>
</dbReference>
<keyword evidence="4" id="KW-1185">Reference proteome</keyword>
<organism evidence="3 4">
    <name type="scientific">Polaribacter sejongensis</name>
    <dbReference type="NCBI Taxonomy" id="985043"/>
    <lineage>
        <taxon>Bacteria</taxon>
        <taxon>Pseudomonadati</taxon>
        <taxon>Bacteroidota</taxon>
        <taxon>Flavobacteriia</taxon>
        <taxon>Flavobacteriales</taxon>
        <taxon>Flavobacteriaceae</taxon>
    </lineage>
</organism>
<dbReference type="RefSeq" id="WP_208889682.1">
    <property type="nucleotide sequence ID" value="NZ_CP019336.1"/>
</dbReference>
<dbReference type="SMART" id="SM01204">
    <property type="entry name" value="FIST_C"/>
    <property type="match status" value="1"/>
</dbReference>
<evidence type="ECO:0000313" key="4">
    <source>
        <dbReference type="Proteomes" id="UP000232721"/>
    </source>
</evidence>
<dbReference type="PANTHER" id="PTHR40252">
    <property type="entry name" value="BLR0328 PROTEIN"/>
    <property type="match status" value="1"/>
</dbReference>
<dbReference type="Proteomes" id="UP000232721">
    <property type="component" value="Chromosome"/>
</dbReference>
<keyword evidence="3" id="KW-0808">Transferase</keyword>
<dbReference type="PANTHER" id="PTHR40252:SF2">
    <property type="entry name" value="BLR0328 PROTEIN"/>
    <property type="match status" value="1"/>
</dbReference>
<proteinExistence type="predicted"/>